<evidence type="ECO:0000259" key="1">
    <source>
        <dbReference type="Pfam" id="PF12937"/>
    </source>
</evidence>
<dbReference type="OrthoDB" id="3801271at2759"/>
<dbReference type="InterPro" id="IPR001810">
    <property type="entry name" value="F-box_dom"/>
</dbReference>
<dbReference type="SUPFAM" id="SSF52047">
    <property type="entry name" value="RNI-like"/>
    <property type="match status" value="1"/>
</dbReference>
<comment type="caution">
    <text evidence="2">The sequence shown here is derived from an EMBL/GenBank/DDBJ whole genome shotgun (WGS) entry which is preliminary data.</text>
</comment>
<dbReference type="GeneID" id="31011106"/>
<name>A0A1J9RUE0_9PEZI</name>
<dbReference type="EMBL" id="MNUE01000013">
    <property type="protein sequence ID" value="OJD36195.1"/>
    <property type="molecule type" value="Genomic_DNA"/>
</dbReference>
<protein>
    <recommendedName>
        <fullName evidence="1">F-box domain-containing protein</fullName>
    </recommendedName>
</protein>
<organism evidence="2 3">
    <name type="scientific">Diplodia corticola</name>
    <dbReference type="NCBI Taxonomy" id="236234"/>
    <lineage>
        <taxon>Eukaryota</taxon>
        <taxon>Fungi</taxon>
        <taxon>Dikarya</taxon>
        <taxon>Ascomycota</taxon>
        <taxon>Pezizomycotina</taxon>
        <taxon>Dothideomycetes</taxon>
        <taxon>Dothideomycetes incertae sedis</taxon>
        <taxon>Botryosphaeriales</taxon>
        <taxon>Botryosphaeriaceae</taxon>
        <taxon>Diplodia</taxon>
    </lineage>
</organism>
<dbReference type="AlphaFoldDB" id="A0A1J9RUE0"/>
<dbReference type="Gene3D" id="3.80.10.10">
    <property type="entry name" value="Ribonuclease Inhibitor"/>
    <property type="match status" value="1"/>
</dbReference>
<dbReference type="InterPro" id="IPR032675">
    <property type="entry name" value="LRR_dom_sf"/>
</dbReference>
<dbReference type="Proteomes" id="UP000183809">
    <property type="component" value="Unassembled WGS sequence"/>
</dbReference>
<reference evidence="2 3" key="1">
    <citation type="submission" date="2016-10" db="EMBL/GenBank/DDBJ databases">
        <title>Proteomics and genomics reveal pathogen-plant mechanisms compatible with a hemibiotrophic lifestyle of Diplodia corticola.</title>
        <authorList>
            <person name="Fernandes I."/>
            <person name="De Jonge R."/>
            <person name="Van De Peer Y."/>
            <person name="Devreese B."/>
            <person name="Alves A."/>
            <person name="Esteves A.C."/>
        </authorList>
    </citation>
    <scope>NUCLEOTIDE SEQUENCE [LARGE SCALE GENOMIC DNA]</scope>
    <source>
        <strain evidence="2 3">CBS 112549</strain>
    </source>
</reference>
<evidence type="ECO:0000313" key="3">
    <source>
        <dbReference type="Proteomes" id="UP000183809"/>
    </source>
</evidence>
<sequence>MASQTVTERIPNEIMRMILERLEDWQDILSQCLVSKRFHDIARPLLFRDISIGYYSIIPLTKIFFAQPNLAKEVQVLTVQITEMGLHNNYERYCASIDATEEQEKFLSENPEGSFKRSAFEHLSKKVDPAFKMFWLAQFPDCQHDVYLALLLTFLPNVEELSFRFNSRPGSAESFLQLAFRTVAEKSESKGMLGKLKKLNIDHTRAASTPSSLVPLLATPSLEEINMRSLQALIIPLGTGFIAPNVTRVRLDVTAFNIPVASAPVVAAIIHACPRLASFGVGYFGLEDNFDSWLDTVCLAIREREGTLETFSLGTTVNDTAQKPARFDSLTGFAKLKNLQVPEHLLLGYPPSGDAVKSLASLLPSGLETLSLTNCTHEELEPVISIVETGYKRLPILERVLVDFGTVADTHDDTVEELDGALIELAEWYEDKMGVAFSWKMKTGDTDAADVALDQLLEENA</sequence>
<proteinExistence type="predicted"/>
<gene>
    <name evidence="2" type="ORF">BKCO1_13000126</name>
</gene>
<dbReference type="InterPro" id="IPR036047">
    <property type="entry name" value="F-box-like_dom_sf"/>
</dbReference>
<dbReference type="SUPFAM" id="SSF81383">
    <property type="entry name" value="F-box domain"/>
    <property type="match status" value="1"/>
</dbReference>
<accession>A0A1J9RUE0</accession>
<keyword evidence="3" id="KW-1185">Reference proteome</keyword>
<evidence type="ECO:0000313" key="2">
    <source>
        <dbReference type="EMBL" id="OJD36195.1"/>
    </source>
</evidence>
<feature type="domain" description="F-box" evidence="1">
    <location>
        <begin position="8"/>
        <end position="51"/>
    </location>
</feature>
<dbReference type="RefSeq" id="XP_020132455.1">
    <property type="nucleotide sequence ID" value="XM_020270847.1"/>
</dbReference>
<dbReference type="Pfam" id="PF12937">
    <property type="entry name" value="F-box-like"/>
    <property type="match status" value="1"/>
</dbReference>